<evidence type="ECO:0000259" key="2">
    <source>
        <dbReference type="PROSITE" id="PS50160"/>
    </source>
</evidence>
<name>A0ABP8DPQ7_9ACTN</name>
<feature type="domain" description="ATP-dependent DNA ligase family profile" evidence="2">
    <location>
        <begin position="94"/>
        <end position="222"/>
    </location>
</feature>
<protein>
    <submittedName>
        <fullName evidence="3">ATP-dependent DNA ligase</fullName>
    </submittedName>
</protein>
<comment type="caution">
    <text evidence="3">The sequence shown here is derived from an EMBL/GenBank/DDBJ whole genome shotgun (WGS) entry which is preliminary data.</text>
</comment>
<dbReference type="CDD" id="cd07905">
    <property type="entry name" value="Adenylation_DNA_ligase_LigC"/>
    <property type="match status" value="1"/>
</dbReference>
<comment type="catalytic activity">
    <reaction evidence="1">
        <text>ATP + (deoxyribonucleotide)n-3'-hydroxyl + 5'-phospho-(deoxyribonucleotide)m = (deoxyribonucleotide)n+m + AMP + diphosphate.</text>
        <dbReference type="EC" id="6.5.1.1"/>
    </reaction>
</comment>
<dbReference type="InterPro" id="IPR012340">
    <property type="entry name" value="NA-bd_OB-fold"/>
</dbReference>
<dbReference type="PROSITE" id="PS50160">
    <property type="entry name" value="DNA_LIGASE_A3"/>
    <property type="match status" value="1"/>
</dbReference>
<organism evidence="3 4">
    <name type="scientific">Dactylosporangium darangshiense</name>
    <dbReference type="NCBI Taxonomy" id="579108"/>
    <lineage>
        <taxon>Bacteria</taxon>
        <taxon>Bacillati</taxon>
        <taxon>Actinomycetota</taxon>
        <taxon>Actinomycetes</taxon>
        <taxon>Micromonosporales</taxon>
        <taxon>Micromonosporaceae</taxon>
        <taxon>Dactylosporangium</taxon>
    </lineage>
</organism>
<keyword evidence="4" id="KW-1185">Reference proteome</keyword>
<keyword evidence="3" id="KW-0436">Ligase</keyword>
<dbReference type="Gene3D" id="3.30.470.30">
    <property type="entry name" value="DNA ligase/mRNA capping enzyme"/>
    <property type="match status" value="1"/>
</dbReference>
<dbReference type="InterPro" id="IPR044119">
    <property type="entry name" value="Adenylation_LigC-like"/>
</dbReference>
<dbReference type="InterPro" id="IPR012310">
    <property type="entry name" value="DNA_ligase_ATP-dep_cent"/>
</dbReference>
<accession>A0ABP8DPQ7</accession>
<sequence>MHAVAATELPAGAVYEPKWDGWRCLAFVQPDRVALQSRHGRNLSPYFPDITRLLRGLPAGVVLDGELVIWDPQRGRTNFVALQRRVTAGRRLLLEARDRPAHYVAFDVLADQAGTLVDLPLHVRRARLEQLLAGAPPQLQLCPQTTDVDEAQAWAVDWEAAGVEGVIAKDPDGRYRPGDRPGRPGWVKVKTRSTTEAIVAGVTGSLSAPGVLLLGRYDAAGRLRYVGQTVPLGDVGRDLGPGFVRYVAQRRGEEIRTPWPQPLPAAWSGQLGERRPLPYIPVQPTVVVEVEVDVAFDEPVGRWRHRARYVRVRADLSVYDVRRAAGF</sequence>
<gene>
    <name evidence="3" type="ORF">GCM10022255_092960</name>
</gene>
<dbReference type="InterPro" id="IPR016059">
    <property type="entry name" value="DNA_ligase_ATP-dep_CS"/>
</dbReference>
<dbReference type="EMBL" id="BAABAT010000044">
    <property type="protein sequence ID" value="GAA4261209.1"/>
    <property type="molecule type" value="Genomic_DNA"/>
</dbReference>
<dbReference type="PANTHER" id="PTHR45997:SF1">
    <property type="entry name" value="DNA LIGASE 4"/>
    <property type="match status" value="1"/>
</dbReference>
<dbReference type="SUPFAM" id="SSF56091">
    <property type="entry name" value="DNA ligase/mRNA capping enzyme, catalytic domain"/>
    <property type="match status" value="1"/>
</dbReference>
<dbReference type="Pfam" id="PF01068">
    <property type="entry name" value="DNA_ligase_A_M"/>
    <property type="match status" value="1"/>
</dbReference>
<evidence type="ECO:0000313" key="4">
    <source>
        <dbReference type="Proteomes" id="UP001500620"/>
    </source>
</evidence>
<dbReference type="Proteomes" id="UP001500620">
    <property type="component" value="Unassembled WGS sequence"/>
</dbReference>
<dbReference type="InterPro" id="IPR029710">
    <property type="entry name" value="LIG4"/>
</dbReference>
<dbReference type="PANTHER" id="PTHR45997">
    <property type="entry name" value="DNA LIGASE 4"/>
    <property type="match status" value="1"/>
</dbReference>
<dbReference type="PROSITE" id="PS00697">
    <property type="entry name" value="DNA_LIGASE_A1"/>
    <property type="match status" value="1"/>
</dbReference>
<evidence type="ECO:0000313" key="3">
    <source>
        <dbReference type="EMBL" id="GAA4261209.1"/>
    </source>
</evidence>
<dbReference type="GO" id="GO:0016874">
    <property type="term" value="F:ligase activity"/>
    <property type="evidence" value="ECO:0007669"/>
    <property type="project" value="UniProtKB-KW"/>
</dbReference>
<proteinExistence type="predicted"/>
<evidence type="ECO:0000256" key="1">
    <source>
        <dbReference type="ARBA" id="ARBA00034003"/>
    </source>
</evidence>
<reference evidence="4" key="1">
    <citation type="journal article" date="2019" name="Int. J. Syst. Evol. Microbiol.">
        <title>The Global Catalogue of Microorganisms (GCM) 10K type strain sequencing project: providing services to taxonomists for standard genome sequencing and annotation.</title>
        <authorList>
            <consortium name="The Broad Institute Genomics Platform"/>
            <consortium name="The Broad Institute Genome Sequencing Center for Infectious Disease"/>
            <person name="Wu L."/>
            <person name="Ma J."/>
        </authorList>
    </citation>
    <scope>NUCLEOTIDE SEQUENCE [LARGE SCALE GENOMIC DNA]</scope>
    <source>
        <strain evidence="4">JCM 17441</strain>
    </source>
</reference>
<dbReference type="Gene3D" id="2.40.50.140">
    <property type="entry name" value="Nucleic acid-binding proteins"/>
    <property type="match status" value="1"/>
</dbReference>